<keyword evidence="11" id="KW-1185">Reference proteome</keyword>
<protein>
    <recommendedName>
        <fullName evidence="12">Aluminum-activated malate transporter</fullName>
    </recommendedName>
</protein>
<gene>
    <name evidence="10" type="ORF">CICLE_v10030101mg</name>
</gene>
<evidence type="ECO:0000256" key="1">
    <source>
        <dbReference type="ARBA" id="ARBA00004141"/>
    </source>
</evidence>
<feature type="transmembrane region" description="Helical" evidence="9">
    <location>
        <begin position="62"/>
        <end position="81"/>
    </location>
</feature>
<comment type="subcellular location">
    <subcellularLocation>
        <location evidence="1">Membrane</location>
        <topology evidence="1">Multi-pass membrane protein</topology>
    </subcellularLocation>
</comment>
<dbReference type="EMBL" id="KI536978">
    <property type="protein sequence ID" value="ESR37353.1"/>
    <property type="molecule type" value="Genomic_DNA"/>
</dbReference>
<name>V4RS18_CITCL</name>
<evidence type="ECO:0000256" key="5">
    <source>
        <dbReference type="ARBA" id="ARBA00022989"/>
    </source>
</evidence>
<feature type="transmembrane region" description="Helical" evidence="9">
    <location>
        <begin position="145"/>
        <end position="164"/>
    </location>
</feature>
<dbReference type="AlphaFoldDB" id="V4RS18"/>
<proteinExistence type="inferred from homology"/>
<keyword evidence="3" id="KW-0813">Transport</keyword>
<organism evidence="10 11">
    <name type="scientific">Citrus clementina</name>
    <name type="common">Clementine</name>
    <name type="synonym">Citrus deliciosa x Citrus sinensis</name>
    <dbReference type="NCBI Taxonomy" id="85681"/>
    <lineage>
        <taxon>Eukaryota</taxon>
        <taxon>Viridiplantae</taxon>
        <taxon>Streptophyta</taxon>
        <taxon>Embryophyta</taxon>
        <taxon>Tracheophyta</taxon>
        <taxon>Spermatophyta</taxon>
        <taxon>Magnoliopsida</taxon>
        <taxon>eudicotyledons</taxon>
        <taxon>Gunneridae</taxon>
        <taxon>Pentapetalae</taxon>
        <taxon>rosids</taxon>
        <taxon>malvids</taxon>
        <taxon>Sapindales</taxon>
        <taxon>Rutaceae</taxon>
        <taxon>Aurantioideae</taxon>
        <taxon>Citrus</taxon>
    </lineage>
</organism>
<evidence type="ECO:0000256" key="8">
    <source>
        <dbReference type="ARBA" id="ARBA00023303"/>
    </source>
</evidence>
<evidence type="ECO:0000256" key="2">
    <source>
        <dbReference type="ARBA" id="ARBA00007079"/>
    </source>
</evidence>
<keyword evidence="5 9" id="KW-1133">Transmembrane helix</keyword>
<accession>V4RS18</accession>
<dbReference type="GO" id="GO:0034220">
    <property type="term" value="P:monoatomic ion transmembrane transport"/>
    <property type="evidence" value="ECO:0007669"/>
    <property type="project" value="UniProtKB-KW"/>
</dbReference>
<evidence type="ECO:0000256" key="9">
    <source>
        <dbReference type="SAM" id="Phobius"/>
    </source>
</evidence>
<evidence type="ECO:0000256" key="4">
    <source>
        <dbReference type="ARBA" id="ARBA00022692"/>
    </source>
</evidence>
<dbReference type="Proteomes" id="UP000030687">
    <property type="component" value="Unassembled WGS sequence"/>
</dbReference>
<dbReference type="eggNOG" id="KOG4711">
    <property type="taxonomic scope" value="Eukaryota"/>
</dbReference>
<feature type="transmembrane region" description="Helical" evidence="9">
    <location>
        <begin position="87"/>
        <end position="107"/>
    </location>
</feature>
<dbReference type="GO" id="GO:0016020">
    <property type="term" value="C:membrane"/>
    <property type="evidence" value="ECO:0007669"/>
    <property type="project" value="UniProtKB-SubCell"/>
</dbReference>
<keyword evidence="6" id="KW-0406">Ion transport</keyword>
<dbReference type="OMA" id="LICPVWI"/>
<comment type="similarity">
    <text evidence="2">Belongs to the aromatic acid exporter (TC 2.A.85) family.</text>
</comment>
<feature type="non-terminal residue" evidence="10">
    <location>
        <position position="1"/>
    </location>
</feature>
<evidence type="ECO:0000256" key="7">
    <source>
        <dbReference type="ARBA" id="ARBA00023136"/>
    </source>
</evidence>
<dbReference type="PANTHER" id="PTHR31086">
    <property type="entry name" value="ALUMINUM-ACTIVATED MALATE TRANSPORTER 10"/>
    <property type="match status" value="1"/>
</dbReference>
<keyword evidence="4 9" id="KW-0812">Transmembrane</keyword>
<keyword evidence="7 9" id="KW-0472">Membrane</keyword>
<feature type="transmembrane region" description="Helical" evidence="9">
    <location>
        <begin position="203"/>
        <end position="225"/>
    </location>
</feature>
<dbReference type="Pfam" id="PF11744">
    <property type="entry name" value="ALMT"/>
    <property type="match status" value="1"/>
</dbReference>
<reference evidence="10 11" key="1">
    <citation type="submission" date="2013-10" db="EMBL/GenBank/DDBJ databases">
        <authorList>
            <consortium name="International Citrus Genome Consortium"/>
            <person name="Jenkins J."/>
            <person name="Schmutz J."/>
            <person name="Prochnik S."/>
            <person name="Rokhsar D."/>
            <person name="Gmitter F."/>
            <person name="Ollitrault P."/>
            <person name="Machado M."/>
            <person name="Talon M."/>
            <person name="Wincker P."/>
            <person name="Jaillon O."/>
            <person name="Morgante M."/>
        </authorList>
    </citation>
    <scope>NUCLEOTIDE SEQUENCE</scope>
    <source>
        <strain evidence="11">cv. Clemenules</strain>
    </source>
</reference>
<evidence type="ECO:0000256" key="3">
    <source>
        <dbReference type="ARBA" id="ARBA00022448"/>
    </source>
</evidence>
<dbReference type="InterPro" id="IPR020966">
    <property type="entry name" value="ALMT"/>
</dbReference>
<dbReference type="OrthoDB" id="68611at2759"/>
<dbReference type="InParanoid" id="V4RS18"/>
<sequence length="477" mass="52371">CFNLISNPMEVASRSHNNESAEPSSSHVLGWMKAIVPHRIINKIAEKAKEAKKLGIDDPRRIIHSFKVGLAITLVSLFYYFKPLYEGFGVSAMWAVLTVVVVFEFSVGATLGKGLNRVCATLLGGGLGVGAHWLACYSGKNGEPVVIAVFVFIVAATVTFVRFFPKMKARYDYGLMVFILTFCLVSVSGYREDEVIRMAHERVVTIAIGSCTSLLVCILICPVWIGEDLHNQVADNLEKLGKFLEGFGGEYFKISNDAQSNTDKSFLQGYKSALNTKNSEENMANLARWEPRHGRFKFRHPWKLYLKAGTLTRDCAYKIEALSSHLNSENSTPWPEEIQSKIQESYTMISSETGKALKELASAIKTMARSSSVNTHIANSNAAAETLKSPFKISVLEEDTDLLEIVPAATVASLLMDVVTCTEKIAACVNDLASQANFNSPNNNNNMIPGNSRLLHRGSVQPISGTEGPHHVITIGE</sequence>
<dbReference type="GO" id="GO:0015743">
    <property type="term" value="P:malate transport"/>
    <property type="evidence" value="ECO:0007669"/>
    <property type="project" value="InterPro"/>
</dbReference>
<evidence type="ECO:0000313" key="11">
    <source>
        <dbReference type="Proteomes" id="UP000030687"/>
    </source>
</evidence>
<evidence type="ECO:0000313" key="10">
    <source>
        <dbReference type="EMBL" id="ESR37353.1"/>
    </source>
</evidence>
<feature type="transmembrane region" description="Helical" evidence="9">
    <location>
        <begin position="114"/>
        <end position="133"/>
    </location>
</feature>
<evidence type="ECO:0000256" key="6">
    <source>
        <dbReference type="ARBA" id="ARBA00023065"/>
    </source>
</evidence>
<dbReference type="STRING" id="85681.V4RS18"/>
<dbReference type="KEGG" id="cic:CICLE_v10030101mg"/>
<dbReference type="Gramene" id="ESR37353">
    <property type="protein sequence ID" value="ESR37353"/>
    <property type="gene ID" value="CICLE_v10030101mg"/>
</dbReference>
<evidence type="ECO:0008006" key="12">
    <source>
        <dbReference type="Google" id="ProtNLM"/>
    </source>
</evidence>
<feature type="transmembrane region" description="Helical" evidence="9">
    <location>
        <begin position="171"/>
        <end position="191"/>
    </location>
</feature>
<keyword evidence="8" id="KW-0407">Ion channel</keyword>